<dbReference type="RefSeq" id="YP_010781871.1">
    <property type="nucleotide sequence ID" value="NC_075039.1"/>
</dbReference>
<evidence type="ECO:0000313" key="2">
    <source>
        <dbReference type="EMBL" id="QKU35214.1"/>
    </source>
</evidence>
<feature type="domain" description="Phospholipase D-like" evidence="1">
    <location>
        <begin position="32"/>
        <end position="208"/>
    </location>
</feature>
<organism evidence="2">
    <name type="scientific">Tupanvirus soda lake</name>
    <dbReference type="NCBI Taxonomy" id="2126985"/>
    <lineage>
        <taxon>Viruses</taxon>
        <taxon>Varidnaviria</taxon>
        <taxon>Bamfordvirae</taxon>
        <taxon>Nucleocytoviricota</taxon>
        <taxon>Megaviricetes</taxon>
        <taxon>Imitervirales</taxon>
        <taxon>Mimiviridae</taxon>
        <taxon>Megamimivirinae</taxon>
        <taxon>Tupanvirus</taxon>
        <taxon>Tupanvirus salinum</taxon>
    </lineage>
</organism>
<dbReference type="SUPFAM" id="SSF56024">
    <property type="entry name" value="Phospholipase D/nuclease"/>
    <property type="match status" value="1"/>
</dbReference>
<name>A0A6N1NKJ9_9VIRU</name>
<reference evidence="2" key="2">
    <citation type="journal article" date="2018" name="Nat. Commun.">
        <title>Tailed giant Tupanvirus possesses the most complete translational apparatus of the known virosphere.</title>
        <authorList>
            <person name="Abrahao J."/>
            <person name="Silva L."/>
            <person name="Silva L.S."/>
            <person name="Khalil J.Y.B."/>
            <person name="Rodrigues R."/>
            <person name="Arantes T."/>
            <person name="Assis F."/>
            <person name="Boratto P."/>
            <person name="Andrade M."/>
            <person name="Kroon E.G."/>
            <person name="Ribeiro B."/>
            <person name="Bergier I."/>
            <person name="Seligmann H."/>
            <person name="Ghigo E."/>
            <person name="Colson P."/>
            <person name="Levasseur A."/>
            <person name="Kroemer G."/>
            <person name="Raoult D."/>
            <person name="La Scola B."/>
        </authorList>
    </citation>
    <scope>NUCLEOTIDE SEQUENCE [LARGE SCALE GENOMIC DNA]</scope>
    <source>
        <strain evidence="2">Soda lake</strain>
    </source>
</reference>
<sequence length="229" mass="26608">MDFNRMREKNYHSKLINSLVQPHFEKLEEHLIQYIEKASYVIGCVAWLTNPNIIEALENTKGVKIIINKEEYLNSDMQKGQKFFYKCLRGKYNDIPDLFDVNCICCKKTVFGCPNFNKIFFPLFSVNNESGKISDGNKKNGAILTCGIVNNFSKMHHKFLIFFDEVFDPIGLWTGSYNLSKTSNFSLENALYITDKYVINEYIKEFYAIYSFSESYNWKSGVLCASIKN</sequence>
<protein>
    <submittedName>
        <fullName evidence="2">Putative phospholipase D/nuclease</fullName>
    </submittedName>
</protein>
<dbReference type="Pfam" id="PF13091">
    <property type="entry name" value="PLDc_2"/>
    <property type="match status" value="1"/>
</dbReference>
<dbReference type="GeneID" id="80518635"/>
<proteinExistence type="predicted"/>
<dbReference type="Gene3D" id="3.30.870.10">
    <property type="entry name" value="Endonuclease Chain A"/>
    <property type="match status" value="1"/>
</dbReference>
<dbReference type="EMBL" id="KY523104">
    <property type="protein sequence ID" value="QKU35214.1"/>
    <property type="molecule type" value="Genomic_DNA"/>
</dbReference>
<dbReference type="KEGG" id="vg:80518635"/>
<dbReference type="InterPro" id="IPR025202">
    <property type="entry name" value="PLD-like_dom"/>
</dbReference>
<reference evidence="2" key="1">
    <citation type="submission" date="2017-01" db="EMBL/GenBank/DDBJ databases">
        <authorList>
            <person name="Assis F.L."/>
            <person name="Abrahao J.S."/>
            <person name="Silva L."/>
            <person name="Khalil J.B."/>
            <person name="Rodrigues R."/>
            <person name="Silva L.S."/>
            <person name="Arantes T."/>
            <person name="Boratto P."/>
            <person name="Andrade M."/>
            <person name="Kroon E.G."/>
            <person name="Ribeiro B."/>
            <person name="Bergier I."/>
            <person name="Seligmann H."/>
            <person name="Ghigo E."/>
            <person name="Colson P."/>
            <person name="Levasseur A."/>
            <person name="Raoult D."/>
            <person name="Scola B.L."/>
        </authorList>
    </citation>
    <scope>NUCLEOTIDE SEQUENCE</scope>
    <source>
        <strain evidence="2">Soda lake</strain>
    </source>
</reference>
<accession>A0A6N1NKJ9</accession>
<evidence type="ECO:0000259" key="1">
    <source>
        <dbReference type="Pfam" id="PF13091"/>
    </source>
</evidence>